<feature type="region of interest" description="Disordered" evidence="1">
    <location>
        <begin position="1"/>
        <end position="43"/>
    </location>
</feature>
<evidence type="ECO:0000313" key="4">
    <source>
        <dbReference type="Proteomes" id="UP000266895"/>
    </source>
</evidence>
<dbReference type="PANTHER" id="PTHR30121:SF6">
    <property type="entry name" value="SLR6007 PROTEIN"/>
    <property type="match status" value="1"/>
</dbReference>
<dbReference type="PANTHER" id="PTHR30121">
    <property type="entry name" value="UNCHARACTERIZED PROTEIN YJGR-RELATED"/>
    <property type="match status" value="1"/>
</dbReference>
<dbReference type="NCBIfam" id="NF045971">
    <property type="entry name" value="conju_CD1110"/>
    <property type="match status" value="1"/>
</dbReference>
<gene>
    <name evidence="3" type="ORF">NCTC11636_01591</name>
</gene>
<dbReference type="Pfam" id="PF19044">
    <property type="entry name" value="P-loop_TraG"/>
    <property type="match status" value="1"/>
</dbReference>
<sequence>MLFATKKHQNERTSEGSNSTDKRGRRSQRRRTEADVPKRKRNTAQATIQYEALTDTGICVLGDGHYSVTLKLTDVDYQLAPEDEQQALVESYAQFINSFDAGQSIQLTVMNRRLDKETLSRAVAFTPRGDGLDEYRWEYNDLINARLASGRNNTVTDKYLTITIEADDFDHATSTLGRVATEATAQLRAVGGCRVDRVTGEERVRVLHEILRPGEPFRFTYEDLVGTTLTTKDFVAPWAIDFSASADSITLTNEKDSYYQVLCLRELPSWLSDRLMKELSEINSELAVSIHFRPLDHAEGLDLVKRQIAEMDMQRSNELRKARKQGNGEESIPHELVASRQEAMDLREQLESSNEKLFSTTIVVGVAGRTKEDLAEAVEQVRTAGRKLSCSFETLKWMQEDGLNAVLPLGVSRIPIFRTLTTATVAIMVPFTTQELLQPGGTYYGVNAISKNLVVGSRTTTMNGNSFILGTTGSGKSQFGKGEIMQTFLGRPDDDIIIVDPEREYAALGAAVGATVVEISAGSSACINPLHMDRDASADDGSPVKLKAEFILSLCEVLIGGVNGLTAPQRSIIDRCVTRIYGRYLQNRRAQSPTLGTLFEELRQQPEEEAQGLATALELYAAGSFDGFSQQTNVDTSNRVMIYDIAKLGSDMKTFGMLVVLEQIWAQVQANRAKGRRTWLYLDEFHLLFANDYAGAYCQMIYKRARKYGLLPTGLTQNIEELLMSERARLMLANSDILVLLNQTATDAATLQSLFHWSDKHRGYFQNVPPGCGLLKMGPAMVPFDSRIPTDTRLYRLYTTKFGEAA</sequence>
<dbReference type="InterPro" id="IPR051162">
    <property type="entry name" value="T4SS_component"/>
</dbReference>
<dbReference type="RefSeq" id="WP_126382643.1">
    <property type="nucleotide sequence ID" value="NZ_LR134350.1"/>
</dbReference>
<dbReference type="InterPro" id="IPR043964">
    <property type="entry name" value="P-loop_TraG"/>
</dbReference>
<protein>
    <submittedName>
        <fullName evidence="3">Type IV secretory pathway, VirB4 components</fullName>
    </submittedName>
</protein>
<dbReference type="Gene3D" id="3.40.50.300">
    <property type="entry name" value="P-loop containing nucleotide triphosphate hydrolases"/>
    <property type="match status" value="1"/>
</dbReference>
<dbReference type="AlphaFoldDB" id="A0A3S5EH29"/>
<organism evidence="3 4">
    <name type="scientific">Actinomyces howellii</name>
    <dbReference type="NCBI Taxonomy" id="52771"/>
    <lineage>
        <taxon>Bacteria</taxon>
        <taxon>Bacillati</taxon>
        <taxon>Actinomycetota</taxon>
        <taxon>Actinomycetes</taxon>
        <taxon>Actinomycetales</taxon>
        <taxon>Actinomycetaceae</taxon>
        <taxon>Actinomyces</taxon>
    </lineage>
</organism>
<dbReference type="SUPFAM" id="SSF52540">
    <property type="entry name" value="P-loop containing nucleoside triphosphate hydrolases"/>
    <property type="match status" value="1"/>
</dbReference>
<evidence type="ECO:0000313" key="3">
    <source>
        <dbReference type="EMBL" id="VEG28536.1"/>
    </source>
</evidence>
<keyword evidence="4" id="KW-1185">Reference proteome</keyword>
<feature type="domain" description="TraG P-loop" evidence="2">
    <location>
        <begin position="458"/>
        <end position="762"/>
    </location>
</feature>
<dbReference type="InterPro" id="IPR027417">
    <property type="entry name" value="P-loop_NTPase"/>
</dbReference>
<dbReference type="OrthoDB" id="9804380at2"/>
<dbReference type="Proteomes" id="UP000266895">
    <property type="component" value="Chromosome"/>
</dbReference>
<dbReference type="KEGG" id="ahw:NCTC11636_01591"/>
<reference evidence="3 4" key="1">
    <citation type="submission" date="2018-12" db="EMBL/GenBank/DDBJ databases">
        <authorList>
            <consortium name="Pathogen Informatics"/>
        </authorList>
    </citation>
    <scope>NUCLEOTIDE SEQUENCE [LARGE SCALE GENOMIC DNA]</scope>
    <source>
        <strain evidence="3 4">NCTC11636</strain>
    </source>
</reference>
<proteinExistence type="predicted"/>
<evidence type="ECO:0000256" key="1">
    <source>
        <dbReference type="SAM" id="MobiDB-lite"/>
    </source>
</evidence>
<dbReference type="Gene3D" id="1.10.8.730">
    <property type="match status" value="1"/>
</dbReference>
<accession>A0A3S5EH29</accession>
<dbReference type="EMBL" id="LR134350">
    <property type="protein sequence ID" value="VEG28536.1"/>
    <property type="molecule type" value="Genomic_DNA"/>
</dbReference>
<name>A0A3S5EH29_9ACTO</name>
<evidence type="ECO:0000259" key="2">
    <source>
        <dbReference type="Pfam" id="PF19044"/>
    </source>
</evidence>